<dbReference type="Proteomes" id="UP000694844">
    <property type="component" value="Chromosome 7"/>
</dbReference>
<dbReference type="GeneID" id="111105130"/>
<dbReference type="SUPFAM" id="SSF49854">
    <property type="entry name" value="Spermadhesin, CUB domain"/>
    <property type="match status" value="1"/>
</dbReference>
<gene>
    <name evidence="4" type="primary">LOC111105130</name>
</gene>
<dbReference type="InterPro" id="IPR000859">
    <property type="entry name" value="CUB_dom"/>
</dbReference>
<dbReference type="KEGG" id="cvn:111105130"/>
<keyword evidence="1" id="KW-1015">Disulfide bond</keyword>
<dbReference type="InterPro" id="IPR035914">
    <property type="entry name" value="Sperma_CUB_dom_sf"/>
</dbReference>
<organism evidence="3 4">
    <name type="scientific">Crassostrea virginica</name>
    <name type="common">Eastern oyster</name>
    <dbReference type="NCBI Taxonomy" id="6565"/>
    <lineage>
        <taxon>Eukaryota</taxon>
        <taxon>Metazoa</taxon>
        <taxon>Spiralia</taxon>
        <taxon>Lophotrochozoa</taxon>
        <taxon>Mollusca</taxon>
        <taxon>Bivalvia</taxon>
        <taxon>Autobranchia</taxon>
        <taxon>Pteriomorphia</taxon>
        <taxon>Ostreida</taxon>
        <taxon>Ostreoidea</taxon>
        <taxon>Ostreidae</taxon>
        <taxon>Crassostrea</taxon>
    </lineage>
</organism>
<keyword evidence="3" id="KW-1185">Reference proteome</keyword>
<proteinExistence type="predicted"/>
<sequence length="140" mass="15381">MMIIMRPMIYLTQGMNAQTIVGPKGESDDDIVVSSGDTVTVKLTTDGNTAATEEFFVNVIAGRDAGVCPTTDLTISALDSPQFLASNNFPDNYANNEECDLVITADEGKVVNYTFEFIYTESSRNCFDPLQVINDMFLIR</sequence>
<evidence type="ECO:0000313" key="4">
    <source>
        <dbReference type="RefSeq" id="XP_022295011.1"/>
    </source>
</evidence>
<evidence type="ECO:0000259" key="2">
    <source>
        <dbReference type="Pfam" id="PF00431"/>
    </source>
</evidence>
<dbReference type="CDD" id="cd00041">
    <property type="entry name" value="CUB"/>
    <property type="match status" value="1"/>
</dbReference>
<accession>A0A8B8AV86</accession>
<evidence type="ECO:0000256" key="1">
    <source>
        <dbReference type="ARBA" id="ARBA00023157"/>
    </source>
</evidence>
<name>A0A8B8AV86_CRAVI</name>
<protein>
    <submittedName>
        <fullName evidence="4">Cubilin-like</fullName>
    </submittedName>
</protein>
<reference evidence="4" key="1">
    <citation type="submission" date="2025-08" db="UniProtKB">
        <authorList>
            <consortium name="RefSeq"/>
        </authorList>
    </citation>
    <scope>IDENTIFICATION</scope>
    <source>
        <tissue evidence="4">Whole sample</tissue>
    </source>
</reference>
<dbReference type="Gene3D" id="2.60.120.290">
    <property type="entry name" value="Spermadhesin, CUB domain"/>
    <property type="match status" value="1"/>
</dbReference>
<feature type="domain" description="CUB" evidence="2">
    <location>
        <begin position="79"/>
        <end position="133"/>
    </location>
</feature>
<dbReference type="RefSeq" id="XP_022295011.1">
    <property type="nucleotide sequence ID" value="XM_022439303.1"/>
</dbReference>
<evidence type="ECO:0000313" key="3">
    <source>
        <dbReference type="Proteomes" id="UP000694844"/>
    </source>
</evidence>
<dbReference type="Pfam" id="PF00431">
    <property type="entry name" value="CUB"/>
    <property type="match status" value="1"/>
</dbReference>
<dbReference type="AlphaFoldDB" id="A0A8B8AV86"/>